<dbReference type="AlphaFoldDB" id="A0A926VDI0"/>
<comment type="caution">
    <text evidence="2">The sequence shown here is derived from an EMBL/GenBank/DDBJ whole genome shotgun (WGS) entry which is preliminary data.</text>
</comment>
<reference evidence="2" key="1">
    <citation type="journal article" date="2015" name="ISME J.">
        <title>Draft Genome Sequence of Streptomyces incarnatus NRRL8089, which Produces the Nucleoside Antibiotic Sinefungin.</title>
        <authorList>
            <person name="Oshima K."/>
            <person name="Hattori M."/>
            <person name="Shimizu H."/>
            <person name="Fukuda K."/>
            <person name="Nemoto M."/>
            <person name="Inagaki K."/>
            <person name="Tamura T."/>
        </authorList>
    </citation>
    <scope>NUCLEOTIDE SEQUENCE</scope>
    <source>
        <strain evidence="2">FACHB-1375</strain>
    </source>
</reference>
<feature type="transmembrane region" description="Helical" evidence="1">
    <location>
        <begin position="186"/>
        <end position="204"/>
    </location>
</feature>
<name>A0A926VDI0_9CYAN</name>
<dbReference type="Proteomes" id="UP000641646">
    <property type="component" value="Unassembled WGS sequence"/>
</dbReference>
<evidence type="ECO:0000313" key="2">
    <source>
        <dbReference type="EMBL" id="MBD2181811.1"/>
    </source>
</evidence>
<sequence length="328" mass="38155">MSPTSSELSFKFRFVENGNAQGLFSQKAIATDREIILGTTTTLFYEQITDTIVRDKRLVIVCDSPLSGEIEASSNSVNNYVYVLEVYNVNTRNLKKHIDQISSRKRTDNNKSFLRESGQYHLFRSATCPECQSTIDLSDHQRTSYIYCRFCQSIFKENQPAITKGDKYCLCDECQMFNRVQSYTEFYFYFLLFVYGFYAKHRYVCDNCANSIFWKTFWLNLIFLIGVPTSVWVKIKSSIGRDRYLRQLPKANAISLKGKYQKAEHLYNQMYQQYPEHPGLLMNEGLGHLIGNNVTTAMRCFERSLRSCGNYYPAIGLLHKLQESDPER</sequence>
<dbReference type="InterPro" id="IPR011990">
    <property type="entry name" value="TPR-like_helical_dom_sf"/>
</dbReference>
<evidence type="ECO:0000256" key="1">
    <source>
        <dbReference type="SAM" id="Phobius"/>
    </source>
</evidence>
<evidence type="ECO:0008006" key="4">
    <source>
        <dbReference type="Google" id="ProtNLM"/>
    </source>
</evidence>
<dbReference type="SUPFAM" id="SSF48452">
    <property type="entry name" value="TPR-like"/>
    <property type="match status" value="1"/>
</dbReference>
<accession>A0A926VDI0</accession>
<gene>
    <name evidence="2" type="ORF">H6G03_11950</name>
</gene>
<reference evidence="2" key="2">
    <citation type="submission" date="2020-08" db="EMBL/GenBank/DDBJ databases">
        <authorList>
            <person name="Chen M."/>
            <person name="Teng W."/>
            <person name="Zhao L."/>
            <person name="Hu C."/>
            <person name="Zhou Y."/>
            <person name="Han B."/>
            <person name="Song L."/>
            <person name="Shu W."/>
        </authorList>
    </citation>
    <scope>NUCLEOTIDE SEQUENCE</scope>
    <source>
        <strain evidence="2">FACHB-1375</strain>
    </source>
</reference>
<dbReference type="EMBL" id="JACJPW010000026">
    <property type="protein sequence ID" value="MBD2181811.1"/>
    <property type="molecule type" value="Genomic_DNA"/>
</dbReference>
<dbReference type="Gene3D" id="1.25.40.10">
    <property type="entry name" value="Tetratricopeptide repeat domain"/>
    <property type="match status" value="1"/>
</dbReference>
<proteinExistence type="predicted"/>
<keyword evidence="3" id="KW-1185">Reference proteome</keyword>
<evidence type="ECO:0000313" key="3">
    <source>
        <dbReference type="Proteomes" id="UP000641646"/>
    </source>
</evidence>
<keyword evidence="1" id="KW-1133">Transmembrane helix</keyword>
<dbReference type="RefSeq" id="WP_190464620.1">
    <property type="nucleotide sequence ID" value="NZ_JACJPW010000026.1"/>
</dbReference>
<feature type="transmembrane region" description="Helical" evidence="1">
    <location>
        <begin position="216"/>
        <end position="235"/>
    </location>
</feature>
<protein>
    <recommendedName>
        <fullName evidence="4">Tetratricopeptide repeat protein</fullName>
    </recommendedName>
</protein>
<keyword evidence="1" id="KW-0472">Membrane</keyword>
<organism evidence="2 3">
    <name type="scientific">Aerosakkonema funiforme FACHB-1375</name>
    <dbReference type="NCBI Taxonomy" id="2949571"/>
    <lineage>
        <taxon>Bacteria</taxon>
        <taxon>Bacillati</taxon>
        <taxon>Cyanobacteriota</taxon>
        <taxon>Cyanophyceae</taxon>
        <taxon>Oscillatoriophycideae</taxon>
        <taxon>Aerosakkonematales</taxon>
        <taxon>Aerosakkonemataceae</taxon>
        <taxon>Aerosakkonema</taxon>
    </lineage>
</organism>
<keyword evidence="1" id="KW-0812">Transmembrane</keyword>